<proteinExistence type="predicted"/>
<dbReference type="EMBL" id="NMPR01000095">
    <property type="protein sequence ID" value="KAA8630734.1"/>
    <property type="molecule type" value="Genomic_DNA"/>
</dbReference>
<evidence type="ECO:0000313" key="1">
    <source>
        <dbReference type="EMBL" id="KAA8630734.1"/>
    </source>
</evidence>
<dbReference type="Proteomes" id="UP000433876">
    <property type="component" value="Unassembled WGS sequence"/>
</dbReference>
<gene>
    <name evidence="1" type="ORF">SMACR_04546</name>
</gene>
<dbReference type="VEuPathDB" id="FungiDB:SMAC_04546"/>
<accession>A0A8S8ZJ86</accession>
<protein>
    <submittedName>
        <fullName evidence="1">Uncharacterized protein</fullName>
    </submittedName>
</protein>
<sequence>MSTSVQASVAASVVNSSVQASLINASLPGPLPLIISGQDFFSPFGAYGTFLSGGAVAFAFDHLGSRLAPAYKDRKAYKIEIIWTLNPGINELMWRTDVNFRDSIWNSLTTMNTRIEMPTSKFRLLFAEGDALSLVGLEAIPRIHEQTVIALLPFGIPAPHLLDTFALPAQVTQAGVYFDCKVDVTHLPTGVVLLKDHSLASGFNGVRVISTNAPDAQALIDTVRHDPLYLSFIDTAMQRSNEQQEEWEMSQAAGLSNT</sequence>
<reference evidence="1 2" key="1">
    <citation type="submission" date="2017-07" db="EMBL/GenBank/DDBJ databases">
        <title>Genome sequence of the Sordaria macrospora wild type strain R19027.</title>
        <authorList>
            <person name="Nowrousian M."/>
            <person name="Teichert I."/>
            <person name="Kueck U."/>
        </authorList>
    </citation>
    <scope>NUCLEOTIDE SEQUENCE [LARGE SCALE GENOMIC DNA]</scope>
    <source>
        <strain evidence="1 2">R19027</strain>
        <tissue evidence="1">Mycelium</tissue>
    </source>
</reference>
<organism evidence="1 2">
    <name type="scientific">Sordaria macrospora</name>
    <dbReference type="NCBI Taxonomy" id="5147"/>
    <lineage>
        <taxon>Eukaryota</taxon>
        <taxon>Fungi</taxon>
        <taxon>Dikarya</taxon>
        <taxon>Ascomycota</taxon>
        <taxon>Pezizomycotina</taxon>
        <taxon>Sordariomycetes</taxon>
        <taxon>Sordariomycetidae</taxon>
        <taxon>Sordariales</taxon>
        <taxon>Sordariaceae</taxon>
        <taxon>Sordaria</taxon>
    </lineage>
</organism>
<comment type="caution">
    <text evidence="1">The sequence shown here is derived from an EMBL/GenBank/DDBJ whole genome shotgun (WGS) entry which is preliminary data.</text>
</comment>
<dbReference type="AlphaFoldDB" id="A0A8S8ZJ86"/>
<name>A0A8S8ZJ86_SORMA</name>
<evidence type="ECO:0000313" key="2">
    <source>
        <dbReference type="Proteomes" id="UP000433876"/>
    </source>
</evidence>